<evidence type="ECO:0000313" key="1">
    <source>
        <dbReference type="EMBL" id="MBM6743281.1"/>
    </source>
</evidence>
<organism evidence="1 2">
    <name type="scientific">Drancourtella massiliensis</name>
    <dbReference type="NCBI Taxonomy" id="1632013"/>
    <lineage>
        <taxon>Bacteria</taxon>
        <taxon>Bacillati</taxon>
        <taxon>Bacillota</taxon>
        <taxon>Clostridia</taxon>
        <taxon>Eubacteriales</taxon>
        <taxon>Oscillospiraceae</taxon>
        <taxon>Drancourtella</taxon>
    </lineage>
</organism>
<gene>
    <name evidence="1" type="ORF">H6A32_03015</name>
</gene>
<accession>A0ABS2EEH6</accession>
<dbReference type="Proteomes" id="UP000775686">
    <property type="component" value="Unassembled WGS sequence"/>
</dbReference>
<sequence>MTSSAWTIQNGAVEVNVNDTVYFQTDAAREFTKKDIEKTAENSYRYTINDTIVFTYPL</sequence>
<evidence type="ECO:0000313" key="2">
    <source>
        <dbReference type="Proteomes" id="UP000775686"/>
    </source>
</evidence>
<keyword evidence="2" id="KW-1185">Reference proteome</keyword>
<comment type="caution">
    <text evidence="1">The sequence shown here is derived from an EMBL/GenBank/DDBJ whole genome shotgun (WGS) entry which is preliminary data.</text>
</comment>
<dbReference type="RefSeq" id="WP_204863727.1">
    <property type="nucleotide sequence ID" value="NZ_JACJKH010000004.1"/>
</dbReference>
<reference evidence="1 2" key="1">
    <citation type="journal article" date="2021" name="Sci. Rep.">
        <title>The distribution of antibiotic resistance genes in chicken gut microbiota commensals.</title>
        <authorList>
            <person name="Juricova H."/>
            <person name="Matiasovicova J."/>
            <person name="Kubasova T."/>
            <person name="Cejkova D."/>
            <person name="Rychlik I."/>
        </authorList>
    </citation>
    <scope>NUCLEOTIDE SEQUENCE [LARGE SCALE GENOMIC DNA]</scope>
    <source>
        <strain evidence="1 2">An770</strain>
    </source>
</reference>
<protein>
    <submittedName>
        <fullName evidence="1">Uncharacterized protein</fullName>
    </submittedName>
</protein>
<name>A0ABS2EEH6_9FIRM</name>
<proteinExistence type="predicted"/>
<dbReference type="EMBL" id="JACJKH010000004">
    <property type="protein sequence ID" value="MBM6743281.1"/>
    <property type="molecule type" value="Genomic_DNA"/>
</dbReference>